<dbReference type="EMBL" id="JH668494">
    <property type="protein sequence ID" value="KAG6455637.1"/>
    <property type="molecule type" value="Genomic_DNA"/>
</dbReference>
<sequence length="103" mass="11502">MEEAFEKLKRDGNNSVDSLIKWMKDSKLIDEAAAEEKARKLFEGVKDAKNVELEKFKEVVAKLAAEQKKNVEDFTKRLGEQGTRLLNAAMAGASAFKDALAKK</sequence>
<gene>
    <name evidence="2" type="ORF">O3G_MSEX009297</name>
</gene>
<protein>
    <submittedName>
        <fullName evidence="2">Uncharacterized protein</fullName>
    </submittedName>
</protein>
<reference evidence="2" key="1">
    <citation type="journal article" date="2016" name="Insect Biochem. Mol. Biol.">
        <title>Multifaceted biological insights from a draft genome sequence of the tobacco hornworm moth, Manduca sexta.</title>
        <authorList>
            <person name="Kanost M.R."/>
            <person name="Arrese E.L."/>
            <person name="Cao X."/>
            <person name="Chen Y.R."/>
            <person name="Chellapilla S."/>
            <person name="Goldsmith M.R."/>
            <person name="Grosse-Wilde E."/>
            <person name="Heckel D.G."/>
            <person name="Herndon N."/>
            <person name="Jiang H."/>
            <person name="Papanicolaou A."/>
            <person name="Qu J."/>
            <person name="Soulages J.L."/>
            <person name="Vogel H."/>
            <person name="Walters J."/>
            <person name="Waterhouse R.M."/>
            <person name="Ahn S.J."/>
            <person name="Almeida F.C."/>
            <person name="An C."/>
            <person name="Aqrawi P."/>
            <person name="Bretschneider A."/>
            <person name="Bryant W.B."/>
            <person name="Bucks S."/>
            <person name="Chao H."/>
            <person name="Chevignon G."/>
            <person name="Christen J.M."/>
            <person name="Clarke D.F."/>
            <person name="Dittmer N.T."/>
            <person name="Ferguson L.C.F."/>
            <person name="Garavelou S."/>
            <person name="Gordon K.H.J."/>
            <person name="Gunaratna R.T."/>
            <person name="Han Y."/>
            <person name="Hauser F."/>
            <person name="He Y."/>
            <person name="Heidel-Fischer H."/>
            <person name="Hirsh A."/>
            <person name="Hu Y."/>
            <person name="Jiang H."/>
            <person name="Kalra D."/>
            <person name="Klinner C."/>
            <person name="Konig C."/>
            <person name="Kovar C."/>
            <person name="Kroll A.R."/>
            <person name="Kuwar S.S."/>
            <person name="Lee S.L."/>
            <person name="Lehman R."/>
            <person name="Li K."/>
            <person name="Li Z."/>
            <person name="Liang H."/>
            <person name="Lovelace S."/>
            <person name="Lu Z."/>
            <person name="Mansfield J.H."/>
            <person name="McCulloch K.J."/>
            <person name="Mathew T."/>
            <person name="Morton B."/>
            <person name="Muzny D.M."/>
            <person name="Neunemann D."/>
            <person name="Ongeri F."/>
            <person name="Pauchet Y."/>
            <person name="Pu L.L."/>
            <person name="Pyrousis I."/>
            <person name="Rao X.J."/>
            <person name="Redding A."/>
            <person name="Roesel C."/>
            <person name="Sanchez-Gracia A."/>
            <person name="Schaack S."/>
            <person name="Shukla A."/>
            <person name="Tetreau G."/>
            <person name="Wang Y."/>
            <person name="Xiong G.H."/>
            <person name="Traut W."/>
            <person name="Walsh T.K."/>
            <person name="Worley K.C."/>
            <person name="Wu D."/>
            <person name="Wu W."/>
            <person name="Wu Y.Q."/>
            <person name="Zhang X."/>
            <person name="Zou Z."/>
            <person name="Zucker H."/>
            <person name="Briscoe A.D."/>
            <person name="Burmester T."/>
            <person name="Clem R.J."/>
            <person name="Feyereisen R."/>
            <person name="Grimmelikhuijzen C.J.P."/>
            <person name="Hamodrakas S.J."/>
            <person name="Hansson B.S."/>
            <person name="Huguet E."/>
            <person name="Jermiin L.S."/>
            <person name="Lan Q."/>
            <person name="Lehman H.K."/>
            <person name="Lorenzen M."/>
            <person name="Merzendorfer H."/>
            <person name="Michalopoulos I."/>
            <person name="Morton D.B."/>
            <person name="Muthukrishnan S."/>
            <person name="Oakeshott J.G."/>
            <person name="Palmer W."/>
            <person name="Park Y."/>
            <person name="Passarelli A.L."/>
            <person name="Rozas J."/>
            <person name="Schwartz L.M."/>
            <person name="Smith W."/>
            <person name="Southgate A."/>
            <person name="Vilcinskas A."/>
            <person name="Vogt R."/>
            <person name="Wang P."/>
            <person name="Werren J."/>
            <person name="Yu X.Q."/>
            <person name="Zhou J.J."/>
            <person name="Brown S.J."/>
            <person name="Scherer S.E."/>
            <person name="Richards S."/>
            <person name="Blissard G.W."/>
        </authorList>
    </citation>
    <scope>NUCLEOTIDE SEQUENCE</scope>
</reference>
<evidence type="ECO:0000313" key="2">
    <source>
        <dbReference type="EMBL" id="KAG6455637.1"/>
    </source>
</evidence>
<dbReference type="AlphaFoldDB" id="A0A921ZCW2"/>
<evidence type="ECO:0000256" key="1">
    <source>
        <dbReference type="ARBA" id="ARBA00010994"/>
    </source>
</evidence>
<proteinExistence type="inferred from homology"/>
<dbReference type="GO" id="GO:0015631">
    <property type="term" value="F:tubulin binding"/>
    <property type="evidence" value="ECO:0007669"/>
    <property type="project" value="InterPro"/>
</dbReference>
<comment type="caution">
    <text evidence="2">The sequence shown here is derived from an EMBL/GenBank/DDBJ whole genome shotgun (WGS) entry which is preliminary data.</text>
</comment>
<name>A0A921ZCW2_MANSE</name>
<dbReference type="Pfam" id="PF05517">
    <property type="entry name" value="p25-alpha"/>
    <property type="match status" value="1"/>
</dbReference>
<dbReference type="SUPFAM" id="SSF47473">
    <property type="entry name" value="EF-hand"/>
    <property type="match status" value="1"/>
</dbReference>
<accession>A0A921ZCW2</accession>
<dbReference type="Proteomes" id="UP000791440">
    <property type="component" value="Unassembled WGS sequence"/>
</dbReference>
<dbReference type="InterPro" id="IPR008907">
    <property type="entry name" value="TPP/p25"/>
</dbReference>
<organism evidence="2 3">
    <name type="scientific">Manduca sexta</name>
    <name type="common">Tobacco hawkmoth</name>
    <name type="synonym">Tobacco hornworm</name>
    <dbReference type="NCBI Taxonomy" id="7130"/>
    <lineage>
        <taxon>Eukaryota</taxon>
        <taxon>Metazoa</taxon>
        <taxon>Ecdysozoa</taxon>
        <taxon>Arthropoda</taxon>
        <taxon>Hexapoda</taxon>
        <taxon>Insecta</taxon>
        <taxon>Pterygota</taxon>
        <taxon>Neoptera</taxon>
        <taxon>Endopterygota</taxon>
        <taxon>Lepidoptera</taxon>
        <taxon>Glossata</taxon>
        <taxon>Ditrysia</taxon>
        <taxon>Bombycoidea</taxon>
        <taxon>Sphingidae</taxon>
        <taxon>Sphinginae</taxon>
        <taxon>Sphingini</taxon>
        <taxon>Manduca</taxon>
    </lineage>
</organism>
<dbReference type="OrthoDB" id="7492502at2759"/>
<keyword evidence="3" id="KW-1185">Reference proteome</keyword>
<reference evidence="2" key="2">
    <citation type="submission" date="2020-12" db="EMBL/GenBank/DDBJ databases">
        <authorList>
            <person name="Kanost M."/>
        </authorList>
    </citation>
    <scope>NUCLEOTIDE SEQUENCE</scope>
</reference>
<evidence type="ECO:0000313" key="3">
    <source>
        <dbReference type="Proteomes" id="UP000791440"/>
    </source>
</evidence>
<dbReference type="Gene3D" id="1.10.238.10">
    <property type="entry name" value="EF-hand"/>
    <property type="match status" value="1"/>
</dbReference>
<dbReference type="GO" id="GO:0046785">
    <property type="term" value="P:microtubule polymerization"/>
    <property type="evidence" value="ECO:0007669"/>
    <property type="project" value="InterPro"/>
</dbReference>
<dbReference type="InterPro" id="IPR011992">
    <property type="entry name" value="EF-hand-dom_pair"/>
</dbReference>
<comment type="similarity">
    <text evidence="1">Belongs to the TPPP family.</text>
</comment>